<dbReference type="AlphaFoldDB" id="A0A382YA15"/>
<name>A0A382YA15_9ZZZZ</name>
<evidence type="ECO:0000256" key="1">
    <source>
        <dbReference type="ARBA" id="ARBA00010996"/>
    </source>
</evidence>
<dbReference type="PANTHER" id="PTHR12151">
    <property type="entry name" value="ELECTRON TRANSPORT PROTIN SCO1/SENC FAMILY MEMBER"/>
    <property type="match status" value="1"/>
</dbReference>
<keyword evidence="2" id="KW-1133">Transmembrane helix</keyword>
<protein>
    <recommendedName>
        <fullName evidence="4">Thioredoxin domain-containing protein</fullName>
    </recommendedName>
</protein>
<comment type="similarity">
    <text evidence="1">Belongs to the SCO1/2 family.</text>
</comment>
<keyword evidence="2" id="KW-0812">Transmembrane</keyword>
<dbReference type="SUPFAM" id="SSF52833">
    <property type="entry name" value="Thioredoxin-like"/>
    <property type="match status" value="1"/>
</dbReference>
<proteinExistence type="inferred from homology"/>
<keyword evidence="2" id="KW-0472">Membrane</keyword>
<dbReference type="InterPro" id="IPR036249">
    <property type="entry name" value="Thioredoxin-like_sf"/>
</dbReference>
<dbReference type="FunFam" id="3.40.30.10:FF:000013">
    <property type="entry name" value="Blast:Protein SCO1 homolog, mitochondrial"/>
    <property type="match status" value="1"/>
</dbReference>
<evidence type="ECO:0008006" key="4">
    <source>
        <dbReference type="Google" id="ProtNLM"/>
    </source>
</evidence>
<reference evidence="3" key="1">
    <citation type="submission" date="2018-05" db="EMBL/GenBank/DDBJ databases">
        <authorList>
            <person name="Lanie J.A."/>
            <person name="Ng W.-L."/>
            <person name="Kazmierczak K.M."/>
            <person name="Andrzejewski T.M."/>
            <person name="Davidsen T.M."/>
            <person name="Wayne K.J."/>
            <person name="Tettelin H."/>
            <person name="Glass J.I."/>
            <person name="Rusch D."/>
            <person name="Podicherti R."/>
            <person name="Tsui H.-C.T."/>
            <person name="Winkler M.E."/>
        </authorList>
    </citation>
    <scope>NUCLEOTIDE SEQUENCE</scope>
</reference>
<evidence type="ECO:0000313" key="3">
    <source>
        <dbReference type="EMBL" id="SVD79338.1"/>
    </source>
</evidence>
<dbReference type="EMBL" id="UINC01173636">
    <property type="protein sequence ID" value="SVD79338.1"/>
    <property type="molecule type" value="Genomic_DNA"/>
</dbReference>
<feature type="transmembrane region" description="Helical" evidence="2">
    <location>
        <begin position="6"/>
        <end position="29"/>
    </location>
</feature>
<organism evidence="3">
    <name type="scientific">marine metagenome</name>
    <dbReference type="NCBI Taxonomy" id="408172"/>
    <lineage>
        <taxon>unclassified sequences</taxon>
        <taxon>metagenomes</taxon>
        <taxon>ecological metagenomes</taxon>
    </lineage>
</organism>
<sequence>MSSTPAKIALIVAFAVALVGVIFIVDALYGGRGGGIVKIGGSFTLVDHHGKSRTDKDFRGEHLLIYFGYTYCPDVCPTALSDMALVMDALGDEAARLRPMFITVDPSRDTPERLKPYVANFHPKLVGLTGSETAVAAAAKAYRVYFAKSNTEEGSGEYLMDHTSIIYLMGPDGRYLTHFSHGVTAETMAKQIREKLS</sequence>
<accession>A0A382YA15</accession>
<evidence type="ECO:0000256" key="2">
    <source>
        <dbReference type="SAM" id="Phobius"/>
    </source>
</evidence>
<gene>
    <name evidence="3" type="ORF">METZ01_LOCUS432192</name>
</gene>
<dbReference type="Gene3D" id="3.40.30.10">
    <property type="entry name" value="Glutaredoxin"/>
    <property type="match status" value="1"/>
</dbReference>
<dbReference type="Pfam" id="PF02630">
    <property type="entry name" value="SCO1-SenC"/>
    <property type="match status" value="1"/>
</dbReference>
<dbReference type="CDD" id="cd02968">
    <property type="entry name" value="SCO"/>
    <property type="match status" value="1"/>
</dbReference>
<dbReference type="PANTHER" id="PTHR12151:SF25">
    <property type="entry name" value="LINALOOL DEHYDRATASE_ISOMERASE DOMAIN-CONTAINING PROTEIN"/>
    <property type="match status" value="1"/>
</dbReference>
<dbReference type="InterPro" id="IPR003782">
    <property type="entry name" value="SCO1/SenC"/>
</dbReference>